<gene>
    <name evidence="1" type="ORF">SO802_006307</name>
</gene>
<dbReference type="Proteomes" id="UP001459277">
    <property type="component" value="Unassembled WGS sequence"/>
</dbReference>
<dbReference type="EMBL" id="JAZDWU010000002">
    <property type="protein sequence ID" value="KAL0011199.1"/>
    <property type="molecule type" value="Genomic_DNA"/>
</dbReference>
<sequence length="113" mass="13092">MGLSVWLKFFYIMTLCPCTLDLGQKIALMSQWHKLSKGSIVLSLYGLYASDTICIACALDLLLDQQVQFQYPRMHIYVVWGKDSESWYIEHFLSGEAEAKQHIADQYDMFDRA</sequence>
<evidence type="ECO:0000313" key="2">
    <source>
        <dbReference type="Proteomes" id="UP001459277"/>
    </source>
</evidence>
<dbReference type="AlphaFoldDB" id="A0AAW2DNX1"/>
<organism evidence="1 2">
    <name type="scientific">Lithocarpus litseifolius</name>
    <dbReference type="NCBI Taxonomy" id="425828"/>
    <lineage>
        <taxon>Eukaryota</taxon>
        <taxon>Viridiplantae</taxon>
        <taxon>Streptophyta</taxon>
        <taxon>Embryophyta</taxon>
        <taxon>Tracheophyta</taxon>
        <taxon>Spermatophyta</taxon>
        <taxon>Magnoliopsida</taxon>
        <taxon>eudicotyledons</taxon>
        <taxon>Gunneridae</taxon>
        <taxon>Pentapetalae</taxon>
        <taxon>rosids</taxon>
        <taxon>fabids</taxon>
        <taxon>Fagales</taxon>
        <taxon>Fagaceae</taxon>
        <taxon>Lithocarpus</taxon>
    </lineage>
</organism>
<evidence type="ECO:0000313" key="1">
    <source>
        <dbReference type="EMBL" id="KAL0011199.1"/>
    </source>
</evidence>
<accession>A0AAW2DNX1</accession>
<comment type="caution">
    <text evidence="1">The sequence shown here is derived from an EMBL/GenBank/DDBJ whole genome shotgun (WGS) entry which is preliminary data.</text>
</comment>
<name>A0AAW2DNX1_9ROSI</name>
<protein>
    <submittedName>
        <fullName evidence="1">Uncharacterized protein</fullName>
    </submittedName>
</protein>
<reference evidence="1 2" key="1">
    <citation type="submission" date="2024-01" db="EMBL/GenBank/DDBJ databases">
        <title>A telomere-to-telomere, gap-free genome of sweet tea (Lithocarpus litseifolius).</title>
        <authorList>
            <person name="Zhou J."/>
        </authorList>
    </citation>
    <scope>NUCLEOTIDE SEQUENCE [LARGE SCALE GENOMIC DNA]</scope>
    <source>
        <strain evidence="1">Zhou-2022a</strain>
        <tissue evidence="1">Leaf</tissue>
    </source>
</reference>
<keyword evidence="2" id="KW-1185">Reference proteome</keyword>
<proteinExistence type="predicted"/>